<sequence length="389" mass="45026">MLKYKTFVIFTLIVPVLLLCLMLSCTKTSNIEDRSTIIRLSPASDKQPMSKFIDSVKYIRLAAPRNISIGMIQSVVFFDEHYYVLHTPTMPSLTVFDINGRFVRNIGKFGRGPGEYLFINDFAINHDDKMVVLMDDNAQRMHYYTLEGDHIDSKVLPLSAECIYYMDGSYVFWMANLYDRVLNADVKKRFNIFVLDRDYNTTHGFLEVSNEFMGVMHGSLPSSFSPYGGGVNVVAPLSNDIYHYKDGSLFKKYYLDFGPLNCDFLSELRKDQGDKGTFVFRLRNTGATYYPNQFFEFKNYMFFTFLSDNKMYSVFYDKKNETSHVSFEYPEDDIHDAIFGRAVGKTETSLISVIEPLLLMDEEENFPAKLDFLNLTPNSRPVLTIYKMR</sequence>
<gene>
    <name evidence="1" type="ORF">EV194_1183</name>
</gene>
<dbReference type="EMBL" id="SLWK01000018">
    <property type="protein sequence ID" value="TCO04414.1"/>
    <property type="molecule type" value="Genomic_DNA"/>
</dbReference>
<comment type="caution">
    <text evidence="1">The sequence shown here is derived from an EMBL/GenBank/DDBJ whole genome shotgun (WGS) entry which is preliminary data.</text>
</comment>
<dbReference type="RefSeq" id="WP_132435254.1">
    <property type="nucleotide sequence ID" value="NZ_SLWK01000018.1"/>
</dbReference>
<dbReference type="PROSITE" id="PS51257">
    <property type="entry name" value="PROKAR_LIPOPROTEIN"/>
    <property type="match status" value="1"/>
</dbReference>
<proteinExistence type="predicted"/>
<dbReference type="Pfam" id="PF17170">
    <property type="entry name" value="DUF5128"/>
    <property type="match status" value="1"/>
</dbReference>
<accession>A0A4V2RVI3</accession>
<keyword evidence="2" id="KW-1185">Reference proteome</keyword>
<protein>
    <submittedName>
        <fullName evidence="1">6-bladed beta-propeller protein</fullName>
    </submittedName>
</protein>
<organism evidence="1 2">
    <name type="scientific">Natronoflexus pectinivorans</name>
    <dbReference type="NCBI Taxonomy" id="682526"/>
    <lineage>
        <taxon>Bacteria</taxon>
        <taxon>Pseudomonadati</taxon>
        <taxon>Bacteroidota</taxon>
        <taxon>Bacteroidia</taxon>
        <taxon>Marinilabiliales</taxon>
        <taxon>Marinilabiliaceae</taxon>
        <taxon>Natronoflexus</taxon>
    </lineage>
</organism>
<dbReference type="Proteomes" id="UP000295221">
    <property type="component" value="Unassembled WGS sequence"/>
</dbReference>
<reference evidence="1 2" key="1">
    <citation type="submission" date="2019-03" db="EMBL/GenBank/DDBJ databases">
        <title>Genomic Encyclopedia of Type Strains, Phase IV (KMG-IV): sequencing the most valuable type-strain genomes for metagenomic binning, comparative biology and taxonomic classification.</title>
        <authorList>
            <person name="Goeker M."/>
        </authorList>
    </citation>
    <scope>NUCLEOTIDE SEQUENCE [LARGE SCALE GENOMIC DNA]</scope>
    <source>
        <strain evidence="1 2">DSM 24179</strain>
    </source>
</reference>
<dbReference type="AlphaFoldDB" id="A0A4V2RVI3"/>
<dbReference type="InterPro" id="IPR011042">
    <property type="entry name" value="6-blade_b-propeller_TolB-like"/>
</dbReference>
<dbReference type="Gene3D" id="2.120.10.30">
    <property type="entry name" value="TolB, C-terminal domain"/>
    <property type="match status" value="1"/>
</dbReference>
<evidence type="ECO:0000313" key="2">
    <source>
        <dbReference type="Proteomes" id="UP000295221"/>
    </source>
</evidence>
<name>A0A4V2RVI3_9BACT</name>
<dbReference type="SUPFAM" id="SSF63825">
    <property type="entry name" value="YWTD domain"/>
    <property type="match status" value="1"/>
</dbReference>
<dbReference type="OrthoDB" id="1007244at2"/>
<evidence type="ECO:0000313" key="1">
    <source>
        <dbReference type="EMBL" id="TCO04414.1"/>
    </source>
</evidence>